<proteinExistence type="predicted"/>
<dbReference type="Proteomes" id="UP001152797">
    <property type="component" value="Unassembled WGS sequence"/>
</dbReference>
<dbReference type="AlphaFoldDB" id="A0A9P1G1F7"/>
<name>A0A9P1G1F7_9DINO</name>
<reference evidence="2" key="2">
    <citation type="submission" date="2024-04" db="EMBL/GenBank/DDBJ databases">
        <authorList>
            <person name="Chen Y."/>
            <person name="Shah S."/>
            <person name="Dougan E. K."/>
            <person name="Thang M."/>
            <person name="Chan C."/>
        </authorList>
    </citation>
    <scope>NUCLEOTIDE SEQUENCE [LARGE SCALE GENOMIC DNA]</scope>
</reference>
<evidence type="ECO:0000313" key="2">
    <source>
        <dbReference type="EMBL" id="CAL1150834.1"/>
    </source>
</evidence>
<sequence>MESLLPRMSSLFSFSGPSKFGPHLLIWTFVSPLKLLSALNPGAKKAAAQTLAAGGRSWRFGRAEPGRDTLARFHQDTARRRAESAADADLLWRMHCDINLDSTLAILARGRSRRWLQIAVDRWERRGQRRAFARQRTRVHHLLVPKGSCAKQTVFPKVPCPRALSSNCDRQRPWRNGAFVLVCSAVAKPFRWSPE</sequence>
<accession>A0A9P1G1F7</accession>
<evidence type="ECO:0000313" key="1">
    <source>
        <dbReference type="EMBL" id="CAI3997459.1"/>
    </source>
</evidence>
<reference evidence="1" key="1">
    <citation type="submission" date="2022-10" db="EMBL/GenBank/DDBJ databases">
        <authorList>
            <person name="Chen Y."/>
            <person name="Dougan E. K."/>
            <person name="Chan C."/>
            <person name="Rhodes N."/>
            <person name="Thang M."/>
        </authorList>
    </citation>
    <scope>NUCLEOTIDE SEQUENCE</scope>
</reference>
<dbReference type="EMBL" id="CAMXCT020002336">
    <property type="protein sequence ID" value="CAL1150834.1"/>
    <property type="molecule type" value="Genomic_DNA"/>
</dbReference>
<comment type="caution">
    <text evidence="1">The sequence shown here is derived from an EMBL/GenBank/DDBJ whole genome shotgun (WGS) entry which is preliminary data.</text>
</comment>
<keyword evidence="3" id="KW-1185">Reference proteome</keyword>
<evidence type="ECO:0000313" key="3">
    <source>
        <dbReference type="Proteomes" id="UP001152797"/>
    </source>
</evidence>
<protein>
    <submittedName>
        <fullName evidence="1">Uncharacterized protein</fullName>
    </submittedName>
</protein>
<gene>
    <name evidence="1" type="ORF">C1SCF055_LOCUS23840</name>
</gene>
<organism evidence="1">
    <name type="scientific">Cladocopium goreaui</name>
    <dbReference type="NCBI Taxonomy" id="2562237"/>
    <lineage>
        <taxon>Eukaryota</taxon>
        <taxon>Sar</taxon>
        <taxon>Alveolata</taxon>
        <taxon>Dinophyceae</taxon>
        <taxon>Suessiales</taxon>
        <taxon>Symbiodiniaceae</taxon>
        <taxon>Cladocopium</taxon>
    </lineage>
</organism>
<dbReference type="EMBL" id="CAMXCT010002336">
    <property type="protein sequence ID" value="CAI3997459.1"/>
    <property type="molecule type" value="Genomic_DNA"/>
</dbReference>
<dbReference type="EMBL" id="CAMXCT030002336">
    <property type="protein sequence ID" value="CAL4784771.1"/>
    <property type="molecule type" value="Genomic_DNA"/>
</dbReference>